<dbReference type="InterPro" id="IPR036514">
    <property type="entry name" value="SGNH_hydro_sf"/>
</dbReference>
<proteinExistence type="inferred from homology"/>
<dbReference type="Gene3D" id="3.40.50.1110">
    <property type="entry name" value="SGNH hydrolase"/>
    <property type="match status" value="1"/>
</dbReference>
<evidence type="ECO:0000313" key="6">
    <source>
        <dbReference type="Proteomes" id="UP001320119"/>
    </source>
</evidence>
<dbReference type="InterPro" id="IPR008979">
    <property type="entry name" value="Galactose-bd-like_sf"/>
</dbReference>
<evidence type="ECO:0000313" key="5">
    <source>
        <dbReference type="EMBL" id="BCD95958.1"/>
    </source>
</evidence>
<comment type="similarity">
    <text evidence="1">Belongs to the 'GDSL' lipolytic enzyme family.</text>
</comment>
<dbReference type="CDD" id="cd04082">
    <property type="entry name" value="CBM35_pectate_lyase-like"/>
    <property type="match status" value="1"/>
</dbReference>
<accession>A0AAN2BIJ2</accession>
<feature type="chain" id="PRO_5042876300" description="CBM6 domain-containing protein" evidence="3">
    <location>
        <begin position="23"/>
        <end position="542"/>
    </location>
</feature>
<dbReference type="EMBL" id="AP023086">
    <property type="protein sequence ID" value="BCD95958.1"/>
    <property type="molecule type" value="Genomic_DNA"/>
</dbReference>
<keyword evidence="3" id="KW-0732">Signal</keyword>
<evidence type="ECO:0000259" key="4">
    <source>
        <dbReference type="PROSITE" id="PS51175"/>
    </source>
</evidence>
<dbReference type="InterPro" id="IPR037459">
    <property type="entry name" value="RhgT-like"/>
</dbReference>
<dbReference type="Pfam" id="PF13472">
    <property type="entry name" value="Lipase_GDSL_2"/>
    <property type="match status" value="1"/>
</dbReference>
<organism evidence="5 6">
    <name type="scientific">Marinagarivorans cellulosilyticus</name>
    <dbReference type="NCBI Taxonomy" id="2721545"/>
    <lineage>
        <taxon>Bacteria</taxon>
        <taxon>Pseudomonadati</taxon>
        <taxon>Pseudomonadota</taxon>
        <taxon>Gammaproteobacteria</taxon>
        <taxon>Cellvibrionales</taxon>
        <taxon>Cellvibrionaceae</taxon>
        <taxon>Marinagarivorans</taxon>
    </lineage>
</organism>
<dbReference type="PROSITE" id="PS51175">
    <property type="entry name" value="CBM6"/>
    <property type="match status" value="1"/>
</dbReference>
<dbReference type="SUPFAM" id="SSF49785">
    <property type="entry name" value="Galactose-binding domain-like"/>
    <property type="match status" value="1"/>
</dbReference>
<keyword evidence="2" id="KW-0378">Hydrolase</keyword>
<dbReference type="InterPro" id="IPR005084">
    <property type="entry name" value="CBM6"/>
</dbReference>
<dbReference type="PANTHER" id="PTHR43695">
    <property type="entry name" value="PUTATIVE (AFU_ORTHOLOGUE AFUA_2G17250)-RELATED"/>
    <property type="match status" value="1"/>
</dbReference>
<dbReference type="RefSeq" id="WP_236985470.1">
    <property type="nucleotide sequence ID" value="NZ_AP023086.1"/>
</dbReference>
<evidence type="ECO:0000256" key="2">
    <source>
        <dbReference type="ARBA" id="ARBA00022801"/>
    </source>
</evidence>
<feature type="signal peptide" evidence="3">
    <location>
        <begin position="1"/>
        <end position="22"/>
    </location>
</feature>
<evidence type="ECO:0000256" key="3">
    <source>
        <dbReference type="SAM" id="SignalP"/>
    </source>
</evidence>
<dbReference type="Proteomes" id="UP001320119">
    <property type="component" value="Chromosome"/>
</dbReference>
<dbReference type="GO" id="GO:0016788">
    <property type="term" value="F:hydrolase activity, acting on ester bonds"/>
    <property type="evidence" value="ECO:0007669"/>
    <property type="project" value="UniProtKB-ARBA"/>
</dbReference>
<reference evidence="5 6" key="1">
    <citation type="journal article" date="2022" name="IScience">
        <title>An ultrasensitive nanofiber-based assay for enzymatic hydrolysis and deep-sea microbial degradation of cellulose.</title>
        <authorList>
            <person name="Tsudome M."/>
            <person name="Tachioka M."/>
            <person name="Miyazaki M."/>
            <person name="Uchimura K."/>
            <person name="Tsuda M."/>
            <person name="Takaki Y."/>
            <person name="Deguchi S."/>
        </authorList>
    </citation>
    <scope>NUCLEOTIDE SEQUENCE [LARGE SCALE GENOMIC DNA]</scope>
    <source>
        <strain evidence="5 6">GE09</strain>
    </source>
</reference>
<dbReference type="SUPFAM" id="SSF52266">
    <property type="entry name" value="SGNH hydrolase"/>
    <property type="match status" value="1"/>
</dbReference>
<protein>
    <recommendedName>
        <fullName evidence="4">CBM6 domain-containing protein</fullName>
    </recommendedName>
</protein>
<dbReference type="PROSITE" id="PS51257">
    <property type="entry name" value="PROKAR_LIPOPROTEIN"/>
    <property type="match status" value="1"/>
</dbReference>
<dbReference type="Gene3D" id="2.60.120.260">
    <property type="entry name" value="Galactose-binding domain-like"/>
    <property type="match status" value="1"/>
</dbReference>
<dbReference type="InterPro" id="IPR013830">
    <property type="entry name" value="SGNH_hydro"/>
</dbReference>
<name>A0AAN2BIJ2_9GAMM</name>
<dbReference type="PANTHER" id="PTHR43695:SF1">
    <property type="entry name" value="RHAMNOGALACTURONAN ACETYLESTERASE"/>
    <property type="match status" value="1"/>
</dbReference>
<keyword evidence="6" id="KW-1185">Reference proteome</keyword>
<gene>
    <name evidence="5" type="ORF">MARGE09_P0157</name>
</gene>
<dbReference type="GO" id="GO:0030246">
    <property type="term" value="F:carbohydrate binding"/>
    <property type="evidence" value="ECO:0007669"/>
    <property type="project" value="InterPro"/>
</dbReference>
<dbReference type="AlphaFoldDB" id="A0AAN2BIJ2"/>
<evidence type="ECO:0000256" key="1">
    <source>
        <dbReference type="ARBA" id="ARBA00008668"/>
    </source>
</evidence>
<sequence>MNNKIRRVELLFLPLLVLGLAACDGGNQQASSGEQVDAESSSVAVSSSSVASSIVPAGSSLSVPSSAAASSSVALDTVLFDIDSAAFCGGAGVLETTHLGFTGNAYFNGSNAQNAAITWQVNASTVGEYTFNIQFANGSDAERPATLSVNGEAAATLSLAPTQAWDAWQSEAAIVQLAQGENEIRLIANSAAGLANINYLSAIGNGISGGECPEPVVSCSGTADVDIAALMSCNGNPAECIFGGDEGHYHVAMEIDESFSGNLDVYAEARRKMISTPISNGGCVDFLVNVRSPEGQPIQNVDRGIDGLNLRLNQNAAILNGLSVKKVDNPTVLFIAGDSTVADQEPQLNKNPRSRFTGWGQFIPQYFNSAISVENYADSGEGTAAFRTDGGGLWNLINRNLKANDWVLIQLGHNDKTTSASVYRSRINGMVSAIKAKGATPVLISPMVRNTGSSLGSQHIYGGLNVRNELMRISNEHNVAFIDLMQLSSEWALSVGQSTAQTYFVDNDRTHSNELGADLFAKMIVDAIRQQNIALTDHLKNL</sequence>
<dbReference type="Pfam" id="PF03422">
    <property type="entry name" value="CBM_6"/>
    <property type="match status" value="1"/>
</dbReference>
<dbReference type="KEGG" id="marq:MARGE09_P0157"/>
<feature type="domain" description="CBM6" evidence="4">
    <location>
        <begin position="80"/>
        <end position="203"/>
    </location>
</feature>